<evidence type="ECO:0000313" key="2">
    <source>
        <dbReference type="EMBL" id="KAG6501015.1"/>
    </source>
</evidence>
<comment type="caution">
    <text evidence="2">The sequence shown here is derived from an EMBL/GenBank/DDBJ whole genome shotgun (WGS) entry which is preliminary data.</text>
</comment>
<dbReference type="Proteomes" id="UP000734854">
    <property type="component" value="Unassembled WGS sequence"/>
</dbReference>
<reference evidence="2 3" key="1">
    <citation type="submission" date="2020-08" db="EMBL/GenBank/DDBJ databases">
        <title>Plant Genome Project.</title>
        <authorList>
            <person name="Zhang R.-G."/>
        </authorList>
    </citation>
    <scope>NUCLEOTIDE SEQUENCE [LARGE SCALE GENOMIC DNA]</scope>
    <source>
        <tissue evidence="2">Rhizome</tissue>
    </source>
</reference>
<sequence>MKASLKIRDDGKPLVRAKVPITILGLPFVSGLGSALDDARHLRLDLSTAFASGPSLRLAYRPNDPASPFALVLKTGLGALGSPDKGSPFSMAAEFGLLACPGGAGPVFSVRFKPQIGDFAVKKTITSATAAAIPAKPTPNGDGFEAPIAENHFEKKSNGFFSSDDVASGIHGLLSGYEVTASTVLPIRAHTALKFKWGLTLPPELRAAIGGRTAGGISLNKLPLLAMSKISIERGSASGRASEEQDIESRERSLSVRRELESMRAENVALRKAVEELRNEVGGWKAVAPAVGRGGDSGKSRTRNPGMSVENAREELKKVSAMGSAGAGRSPSP</sequence>
<name>A0A8J5G5S8_ZINOF</name>
<keyword evidence="3" id="KW-1185">Reference proteome</keyword>
<proteinExistence type="predicted"/>
<dbReference type="EMBL" id="JACMSC010000011">
    <property type="protein sequence ID" value="KAG6501015.1"/>
    <property type="molecule type" value="Genomic_DNA"/>
</dbReference>
<feature type="region of interest" description="Disordered" evidence="1">
    <location>
        <begin position="288"/>
        <end position="313"/>
    </location>
</feature>
<evidence type="ECO:0000256" key="1">
    <source>
        <dbReference type="SAM" id="MobiDB-lite"/>
    </source>
</evidence>
<accession>A0A8J5G5S8</accession>
<dbReference type="PANTHER" id="PTHR34285">
    <property type="entry name" value="OS08G0510800 PROTEIN"/>
    <property type="match status" value="1"/>
</dbReference>
<gene>
    <name evidence="2" type="ORF">ZIOFF_040880</name>
</gene>
<dbReference type="PANTHER" id="PTHR34285:SF3">
    <property type="entry name" value="OS08G0510800 PROTEIN"/>
    <property type="match status" value="1"/>
</dbReference>
<dbReference type="AlphaFoldDB" id="A0A8J5G5S8"/>
<dbReference type="OrthoDB" id="1926966at2759"/>
<organism evidence="2 3">
    <name type="scientific">Zingiber officinale</name>
    <name type="common">Ginger</name>
    <name type="synonym">Amomum zingiber</name>
    <dbReference type="NCBI Taxonomy" id="94328"/>
    <lineage>
        <taxon>Eukaryota</taxon>
        <taxon>Viridiplantae</taxon>
        <taxon>Streptophyta</taxon>
        <taxon>Embryophyta</taxon>
        <taxon>Tracheophyta</taxon>
        <taxon>Spermatophyta</taxon>
        <taxon>Magnoliopsida</taxon>
        <taxon>Liliopsida</taxon>
        <taxon>Zingiberales</taxon>
        <taxon>Zingiberaceae</taxon>
        <taxon>Zingiber</taxon>
    </lineage>
</organism>
<evidence type="ECO:0000313" key="3">
    <source>
        <dbReference type="Proteomes" id="UP000734854"/>
    </source>
</evidence>
<protein>
    <submittedName>
        <fullName evidence="2">Uncharacterized protein</fullName>
    </submittedName>
</protein>